<feature type="binding site" evidence="5">
    <location>
        <position position="1470"/>
    </location>
    <ligand>
        <name>Zn(2+)</name>
        <dbReference type="ChEBI" id="CHEBI:29105"/>
        <label>1</label>
    </ligand>
</feature>
<dbReference type="EC" id="3.1.4.-" evidence="6"/>
<evidence type="ECO:0000259" key="9">
    <source>
        <dbReference type="PROSITE" id="PS51845"/>
    </source>
</evidence>
<keyword evidence="7" id="KW-0175">Coiled coil</keyword>
<dbReference type="Gene3D" id="3.30.450.40">
    <property type="match status" value="4"/>
</dbReference>
<dbReference type="PANTHER" id="PTHR11347">
    <property type="entry name" value="CYCLIC NUCLEOTIDE PHOSPHODIESTERASE"/>
    <property type="match status" value="1"/>
</dbReference>
<dbReference type="InterPro" id="IPR023088">
    <property type="entry name" value="PDEase"/>
</dbReference>
<dbReference type="Pfam" id="PF00233">
    <property type="entry name" value="PDEase_I"/>
    <property type="match status" value="1"/>
</dbReference>
<keyword evidence="2 5" id="KW-0479">Metal-binding</keyword>
<evidence type="ECO:0000256" key="2">
    <source>
        <dbReference type="ARBA" id="ARBA00022723"/>
    </source>
</evidence>
<dbReference type="Proteomes" id="UP001162131">
    <property type="component" value="Unassembled WGS sequence"/>
</dbReference>
<dbReference type="PROSITE" id="PS51845">
    <property type="entry name" value="PDEASE_I_2"/>
    <property type="match status" value="1"/>
</dbReference>
<comment type="similarity">
    <text evidence="6">Belongs to the cyclic nucleotide phosphodiesterase family.</text>
</comment>
<evidence type="ECO:0000256" key="7">
    <source>
        <dbReference type="SAM" id="Coils"/>
    </source>
</evidence>
<dbReference type="InterPro" id="IPR023174">
    <property type="entry name" value="PDEase_CS"/>
</dbReference>
<proteinExistence type="inferred from homology"/>
<evidence type="ECO:0000256" key="6">
    <source>
        <dbReference type="RuleBase" id="RU363067"/>
    </source>
</evidence>
<sequence length="1684" mass="192533">MATNEIRPKSLQVPENSGTKPAFNPQCAGDIVFSATKNLAQLFKSEKIDQKDLESDIVTQCKLLTSSSWVEILLKEEDKLKVLGRKQTRQYLDISTNSLPGFVATKNVYQIINNPRNSGFYQSFQEKLLPYSKATNSMEEPFSVCAIPIYGADCLNLQGVIILYNKLDQKRAQAFFTVNDVLMVQSAGLLFIEILNYRKKLGELKGINHAILKNEEEGAFIQKISNQMIKREKILKICKKIVKTEQTLTPDYLALMCECLDAQAGVFYINVDRKLNPFYSFGINSESDSKVMINTQTSNYSAFTSQGILNIKDLRSEPLWRIDIAYRGILSCPIFDREKVLLGVVEFFKQESSFKDIDEKFAKSLIKILGEIPYEKWQEISQIGISHEVASKVSIIADTLKCFTLNTERLYGYSLLFDHIKQSMKHLICFDSSAVYIVDHKKMSIWTTLDKKQDTISYPLNENSLLGLTFFSEKTVIFPSNAAMNISDIDIYRESCILSIPIFGNLTEKRVIGIIVVRRTPSEFKHEEINLLVNFSNKLSTILDNLFASGLIIDTNPFQPQERSVSPKSGFRRLNSKSVNQLPVSHRRQASKNKLIDSVEIKNIITKNSAIEALFHINLVPWEKLQRLSQYQELIENSGNSLKSFAKNLQSAIPCQAACMLLKYSTDGTLYDILNENLLKNSGLVKQSIVDNEIVLLKEKAYSHRKFDVHIDSLGVQDQINSFLCIPISSLSSGVDGVICFVNSPENFPSDDVIFAQYLSVISREILQMKVTTENNWQTILKEGRKHKMLLRSFKQITETTNYAQFSQVLSVDLLRRLANDNDTDSLISIALEVIKALSGSEGASCIWISELNYTMYQIRENKLSMIFNKKQEDFFSSLVESERPALFNHIEGKENILYIPIRKDGNSLIIKAWNKKDETYSLYVSYTREDEIKIKELGKYIFSAISPKTNDGKSENSELRKIIRHYAVGMDTQSLISTIRSVAQNLLDCDRGTVYLREGNNLVIKSQGLEQEIPMGFEIPLGKGIAGYVAQTGLAENIKDVYSDSRFNPEVDRLTGFKTSTMLCTPVLDYQGNVIAAFQMINKRGGEFDQYDEDTLEVFSELISFILQNWKLFQKNIEERTALANILNSIGHYVLVLNSEGMLEYNNRPFENIFGVTEAAAKELTYPKWMEFNRQLVLDITSIYNYPYRRIHRKSQKISPVTRKSIFPELQGSQSASSIFNYTLVPLQDFMNDSSTGVIVILEDASEIEELSTRLKDMQSQLYDLTNNPVKTETSLQRCIDKLTAMAQDIEYSSDMSAQLIDVINTLKRGNLDRAEVTFLGEKEVIEPELKSYISEYVELPDTVDRRSSVLSTFTNRSETSFLEVEELEVDIESLRNWSLNAFEVEDHFLYIVAMLRDFKFTTQFNINITKLKSFVNEVRKNYHENPFHNFYHGFTVMHSTYYIMATTKVSKIFTDHEIYALIIASLCHDIGHTGHNNAFEVNRSSHYAIVYNDKSVLENHHAALTFQILQNGNSNIFDFLSNDIYKAVRKLIIESILSTDMVKHFNMISSMASRFKDLEDHPLGSLDDDCEKIASLVIHLSDLAHPTKEFDVFSYWSLLVCNEFSNQYADEAEYGLPQTEFMKGLDDPQNYYKNEINFISVIVKPLWECANIWLSPEIDHCMLNLDENIKKYQERLQNSNNK</sequence>
<name>A0AAU9KEM6_9CILI</name>
<comment type="caution">
    <text evidence="10">The sequence shown here is derived from an EMBL/GenBank/DDBJ whole genome shotgun (WGS) entry which is preliminary data.</text>
</comment>
<feature type="coiled-coil region" evidence="7">
    <location>
        <begin position="1242"/>
        <end position="1269"/>
    </location>
</feature>
<evidence type="ECO:0000256" key="4">
    <source>
        <dbReference type="PIRSR" id="PIRSR623088-1"/>
    </source>
</evidence>
<dbReference type="InterPro" id="IPR003018">
    <property type="entry name" value="GAF"/>
</dbReference>
<feature type="binding site" evidence="5">
    <location>
        <position position="1471"/>
    </location>
    <ligand>
        <name>Zn(2+)</name>
        <dbReference type="ChEBI" id="CHEBI:29105"/>
        <label>1</label>
    </ligand>
</feature>
<keyword evidence="3 6" id="KW-0378">Hydrolase</keyword>
<accession>A0AAU9KEM6</accession>
<reference evidence="10" key="1">
    <citation type="submission" date="2021-09" db="EMBL/GenBank/DDBJ databases">
        <authorList>
            <consortium name="AG Swart"/>
            <person name="Singh M."/>
            <person name="Singh A."/>
            <person name="Seah K."/>
            <person name="Emmerich C."/>
        </authorList>
    </citation>
    <scope>NUCLEOTIDE SEQUENCE</scope>
    <source>
        <strain evidence="10">ATCC30299</strain>
    </source>
</reference>
<feature type="binding site" evidence="5">
    <location>
        <position position="1584"/>
    </location>
    <ligand>
        <name>Zn(2+)</name>
        <dbReference type="ChEBI" id="CHEBI:29105"/>
        <label>1</label>
    </ligand>
</feature>
<dbReference type="InterPro" id="IPR029016">
    <property type="entry name" value="GAF-like_dom_sf"/>
</dbReference>
<protein>
    <recommendedName>
        <fullName evidence="6">Phosphodiesterase</fullName>
        <ecNumber evidence="6">3.1.4.-</ecNumber>
    </recommendedName>
</protein>
<feature type="region of interest" description="Disordered" evidence="8">
    <location>
        <begin position="1"/>
        <end position="20"/>
    </location>
</feature>
<dbReference type="SMART" id="SM00065">
    <property type="entry name" value="GAF"/>
    <property type="match status" value="2"/>
</dbReference>
<dbReference type="EMBL" id="CAJZBQ010000057">
    <property type="protein sequence ID" value="CAG9334096.1"/>
    <property type="molecule type" value="Genomic_DNA"/>
</dbReference>
<dbReference type="PRINTS" id="PR00387">
    <property type="entry name" value="PDIESTERASE1"/>
</dbReference>
<feature type="active site" description="Proton donor" evidence="4">
    <location>
        <position position="1430"/>
    </location>
</feature>
<dbReference type="GO" id="GO:0004114">
    <property type="term" value="F:3',5'-cyclic-nucleotide phosphodiesterase activity"/>
    <property type="evidence" value="ECO:0007669"/>
    <property type="project" value="InterPro"/>
</dbReference>
<dbReference type="SMART" id="SM00471">
    <property type="entry name" value="HDc"/>
    <property type="match status" value="1"/>
</dbReference>
<feature type="binding site" evidence="5">
    <location>
        <position position="1471"/>
    </location>
    <ligand>
        <name>Zn(2+)</name>
        <dbReference type="ChEBI" id="CHEBI:29105"/>
        <label>2</label>
    </ligand>
</feature>
<evidence type="ECO:0000313" key="10">
    <source>
        <dbReference type="EMBL" id="CAG9334096.1"/>
    </source>
</evidence>
<evidence type="ECO:0000256" key="5">
    <source>
        <dbReference type="PIRSR" id="PIRSR623088-3"/>
    </source>
</evidence>
<feature type="domain" description="PDEase" evidence="9">
    <location>
        <begin position="1356"/>
        <end position="1681"/>
    </location>
</feature>
<gene>
    <name evidence="10" type="ORF">BSTOLATCC_MIC59897</name>
</gene>
<evidence type="ECO:0000256" key="1">
    <source>
        <dbReference type="ARBA" id="ARBA00022535"/>
    </source>
</evidence>
<dbReference type="Pfam" id="PF01590">
    <property type="entry name" value="GAF"/>
    <property type="match status" value="1"/>
</dbReference>
<dbReference type="Gene3D" id="3.30.450.20">
    <property type="entry name" value="PAS domain"/>
    <property type="match status" value="1"/>
</dbReference>
<dbReference type="InterPro" id="IPR002073">
    <property type="entry name" value="PDEase_catalytic_dom"/>
</dbReference>
<evidence type="ECO:0000256" key="3">
    <source>
        <dbReference type="ARBA" id="ARBA00022801"/>
    </source>
</evidence>
<dbReference type="InterPro" id="IPR003607">
    <property type="entry name" value="HD/PDEase_dom"/>
</dbReference>
<keyword evidence="11" id="KW-1185">Reference proteome</keyword>
<organism evidence="10 11">
    <name type="scientific">Blepharisma stoltei</name>
    <dbReference type="NCBI Taxonomy" id="1481888"/>
    <lineage>
        <taxon>Eukaryota</taxon>
        <taxon>Sar</taxon>
        <taxon>Alveolata</taxon>
        <taxon>Ciliophora</taxon>
        <taxon>Postciliodesmatophora</taxon>
        <taxon>Heterotrichea</taxon>
        <taxon>Heterotrichida</taxon>
        <taxon>Blepharismidae</taxon>
        <taxon>Blepharisma</taxon>
    </lineage>
</organism>
<dbReference type="PROSITE" id="PS00126">
    <property type="entry name" value="PDEASE_I_1"/>
    <property type="match status" value="1"/>
</dbReference>
<evidence type="ECO:0000313" key="11">
    <source>
        <dbReference type="Proteomes" id="UP001162131"/>
    </source>
</evidence>
<dbReference type="SUPFAM" id="SSF109604">
    <property type="entry name" value="HD-domain/PDEase-like"/>
    <property type="match status" value="1"/>
</dbReference>
<dbReference type="InterPro" id="IPR036971">
    <property type="entry name" value="PDEase_catalytic_dom_sf"/>
</dbReference>
<dbReference type="Gene3D" id="1.10.1300.10">
    <property type="entry name" value="3'5'-cyclic nucleotide phosphodiesterase, catalytic domain"/>
    <property type="match status" value="1"/>
</dbReference>
<evidence type="ECO:0000256" key="8">
    <source>
        <dbReference type="SAM" id="MobiDB-lite"/>
    </source>
</evidence>
<comment type="cofactor">
    <cofactor evidence="6">
        <name>a divalent metal cation</name>
        <dbReference type="ChEBI" id="CHEBI:60240"/>
    </cofactor>
    <text evidence="6">Binds 2 divalent metal cations per subunit. Site 1 may preferentially bind zinc ions, while site 2 has a preference for magnesium and/or manganese ions.</text>
</comment>
<dbReference type="SUPFAM" id="SSF55781">
    <property type="entry name" value="GAF domain-like"/>
    <property type="match status" value="4"/>
</dbReference>
<feature type="binding site" evidence="5">
    <location>
        <position position="1434"/>
    </location>
    <ligand>
        <name>Zn(2+)</name>
        <dbReference type="ChEBI" id="CHEBI:29105"/>
        <label>1</label>
    </ligand>
</feature>
<dbReference type="GO" id="GO:0046872">
    <property type="term" value="F:metal ion binding"/>
    <property type="evidence" value="ECO:0007669"/>
    <property type="project" value="UniProtKB-KW"/>
</dbReference>
<dbReference type="CDD" id="cd00077">
    <property type="entry name" value="HDc"/>
    <property type="match status" value="1"/>
</dbReference>
<dbReference type="GO" id="GO:0007165">
    <property type="term" value="P:signal transduction"/>
    <property type="evidence" value="ECO:0007669"/>
    <property type="project" value="InterPro"/>
</dbReference>
<keyword evidence="1" id="KW-0140">cGMP</keyword>